<evidence type="ECO:0000313" key="2">
    <source>
        <dbReference type="Proteomes" id="UP001279734"/>
    </source>
</evidence>
<accession>A0AAD3T1N2</accession>
<protein>
    <submittedName>
        <fullName evidence="1">Uncharacterized protein</fullName>
    </submittedName>
</protein>
<name>A0AAD3T1N2_NEPGR</name>
<proteinExistence type="predicted"/>
<dbReference type="Proteomes" id="UP001279734">
    <property type="component" value="Unassembled WGS sequence"/>
</dbReference>
<comment type="caution">
    <text evidence="1">The sequence shown here is derived from an EMBL/GenBank/DDBJ whole genome shotgun (WGS) entry which is preliminary data.</text>
</comment>
<organism evidence="1 2">
    <name type="scientific">Nepenthes gracilis</name>
    <name type="common">Slender pitcher plant</name>
    <dbReference type="NCBI Taxonomy" id="150966"/>
    <lineage>
        <taxon>Eukaryota</taxon>
        <taxon>Viridiplantae</taxon>
        <taxon>Streptophyta</taxon>
        <taxon>Embryophyta</taxon>
        <taxon>Tracheophyta</taxon>
        <taxon>Spermatophyta</taxon>
        <taxon>Magnoliopsida</taxon>
        <taxon>eudicotyledons</taxon>
        <taxon>Gunneridae</taxon>
        <taxon>Pentapetalae</taxon>
        <taxon>Caryophyllales</taxon>
        <taxon>Nepenthaceae</taxon>
        <taxon>Nepenthes</taxon>
    </lineage>
</organism>
<evidence type="ECO:0000313" key="1">
    <source>
        <dbReference type="EMBL" id="GMH21022.1"/>
    </source>
</evidence>
<reference evidence="1" key="1">
    <citation type="submission" date="2023-05" db="EMBL/GenBank/DDBJ databases">
        <title>Nepenthes gracilis genome sequencing.</title>
        <authorList>
            <person name="Fukushima K."/>
        </authorList>
    </citation>
    <scope>NUCLEOTIDE SEQUENCE</scope>
    <source>
        <strain evidence="1">SING2019-196</strain>
    </source>
</reference>
<sequence>MKGDPYRCDQELMEYMVLIRLFAFWAASCSHASSLCVLDCIYFSRDCIKLLVCHLPVSLIVDYGVALAALPLLANCSNEEPDVIVVAEVA</sequence>
<dbReference type="AlphaFoldDB" id="A0AAD3T1N2"/>
<dbReference type="EMBL" id="BSYO01000022">
    <property type="protein sequence ID" value="GMH21022.1"/>
    <property type="molecule type" value="Genomic_DNA"/>
</dbReference>
<keyword evidence="2" id="KW-1185">Reference proteome</keyword>
<gene>
    <name evidence="1" type="ORF">Nepgr_022864</name>
</gene>